<sequence>MSTIAIVGAGRGLGLSIAKVFGRNGFDVALISLFPDELDELVLTLKEEGITSAGFPADVTDRDQLVMALEAAKERFGRIDVLEYSPYAGLDISDPTQLTVDAARGHIETILYGAIAAVETVLPEMRASGSGTLLFTTGGGAINPYPFLASTNIAQAGLRNWVYNLHQVLAEHGVHVGNVAINVAIGDHHPDDVPHAHPDQIAPLYWEHHTTRTAPEALFPAQRA</sequence>
<dbReference type="SUPFAM" id="SSF51735">
    <property type="entry name" value="NAD(P)-binding Rossmann-fold domains"/>
    <property type="match status" value="1"/>
</dbReference>
<organism evidence="1 2">
    <name type="scientific">Pseudarthrobacter oxydans</name>
    <name type="common">Arthrobacter oxydans</name>
    <dbReference type="NCBI Taxonomy" id="1671"/>
    <lineage>
        <taxon>Bacteria</taxon>
        <taxon>Bacillati</taxon>
        <taxon>Actinomycetota</taxon>
        <taxon>Actinomycetes</taxon>
        <taxon>Micrococcales</taxon>
        <taxon>Micrococcaceae</taxon>
        <taxon>Pseudarthrobacter</taxon>
    </lineage>
</organism>
<dbReference type="CDD" id="cd05233">
    <property type="entry name" value="SDR_c"/>
    <property type="match status" value="1"/>
</dbReference>
<dbReference type="Proteomes" id="UP001262032">
    <property type="component" value="Unassembled WGS sequence"/>
</dbReference>
<comment type="caution">
    <text evidence="1">The sequence shown here is derived from an EMBL/GenBank/DDBJ whole genome shotgun (WGS) entry which is preliminary data.</text>
</comment>
<evidence type="ECO:0000313" key="1">
    <source>
        <dbReference type="EMBL" id="MDR7165736.1"/>
    </source>
</evidence>
<dbReference type="InterPro" id="IPR036291">
    <property type="entry name" value="NAD(P)-bd_dom_sf"/>
</dbReference>
<dbReference type="PANTHER" id="PTHR43431">
    <property type="entry name" value="OXIDOREDUCTASE, SHORT CHAIN DEHYDROGENASE/REDUCTASE FAMILY (AFU_ORTHOLOGUE AFUA_5G14000)"/>
    <property type="match status" value="1"/>
</dbReference>
<dbReference type="EMBL" id="JAVDWN010000018">
    <property type="protein sequence ID" value="MDR7165736.1"/>
    <property type="molecule type" value="Genomic_DNA"/>
</dbReference>
<reference evidence="1" key="1">
    <citation type="submission" date="2023-07" db="EMBL/GenBank/DDBJ databases">
        <title>Sorghum-associated microbial communities from plants grown in Nebraska, USA.</title>
        <authorList>
            <person name="Schachtman D."/>
        </authorList>
    </citation>
    <scope>NUCLEOTIDE SEQUENCE</scope>
    <source>
        <strain evidence="1">BE261</strain>
    </source>
</reference>
<accession>A0AAW8NDX8</accession>
<dbReference type="Gene3D" id="3.40.50.720">
    <property type="entry name" value="NAD(P)-binding Rossmann-like Domain"/>
    <property type="match status" value="1"/>
</dbReference>
<protein>
    <submittedName>
        <fullName evidence="1">NAD(P)-dependent dehydrogenase (Short-subunit alcohol dehydrogenase family)</fullName>
    </submittedName>
</protein>
<evidence type="ECO:0000313" key="2">
    <source>
        <dbReference type="Proteomes" id="UP001262032"/>
    </source>
</evidence>
<proteinExistence type="predicted"/>
<dbReference type="RefSeq" id="WP_026935744.1">
    <property type="nucleotide sequence ID" value="NZ_JAVDWN010000018.1"/>
</dbReference>
<gene>
    <name evidence="1" type="ORF">J2X12_003790</name>
</gene>
<name>A0AAW8NDX8_PSEOX</name>
<dbReference type="PANTHER" id="PTHR43431:SF7">
    <property type="entry name" value="OXIDOREDUCTASE, SHORT CHAIN DEHYDROGENASE_REDUCTASE FAMILY (AFU_ORTHOLOGUE AFUA_5G14000)"/>
    <property type="match status" value="1"/>
</dbReference>
<dbReference type="AlphaFoldDB" id="A0AAW8NDX8"/>
<dbReference type="Pfam" id="PF00106">
    <property type="entry name" value="adh_short"/>
    <property type="match status" value="1"/>
</dbReference>
<dbReference type="InterPro" id="IPR002347">
    <property type="entry name" value="SDR_fam"/>
</dbReference>